<proteinExistence type="predicted"/>
<keyword evidence="3" id="KW-1185">Reference proteome</keyword>
<reference evidence="1" key="2">
    <citation type="submission" date="2020-11" db="EMBL/GenBank/DDBJ databases">
        <authorList>
            <person name="McCartney M.A."/>
            <person name="Auch B."/>
            <person name="Kono T."/>
            <person name="Mallez S."/>
            <person name="Becker A."/>
            <person name="Gohl D.M."/>
            <person name="Silverstein K.A.T."/>
            <person name="Koren S."/>
            <person name="Bechman K.B."/>
            <person name="Herman A."/>
            <person name="Abrahante J.E."/>
            <person name="Garbe J."/>
        </authorList>
    </citation>
    <scope>NUCLEOTIDE SEQUENCE</scope>
    <source>
        <strain evidence="1">Duluth1</strain>
        <tissue evidence="1">Whole animal</tissue>
    </source>
</reference>
<name>A0A9D4GCT1_DREPO</name>
<reference evidence="1" key="1">
    <citation type="journal article" date="2019" name="bioRxiv">
        <title>The Genome of the Zebra Mussel, Dreissena polymorpha: A Resource for Invasive Species Research.</title>
        <authorList>
            <person name="McCartney M.A."/>
            <person name="Auch B."/>
            <person name="Kono T."/>
            <person name="Mallez S."/>
            <person name="Zhang Y."/>
            <person name="Obille A."/>
            <person name="Becker A."/>
            <person name="Abrahante J.E."/>
            <person name="Garbe J."/>
            <person name="Badalamenti J.P."/>
            <person name="Herman A."/>
            <person name="Mangelson H."/>
            <person name="Liachko I."/>
            <person name="Sullivan S."/>
            <person name="Sone E.D."/>
            <person name="Koren S."/>
            <person name="Silverstein K.A.T."/>
            <person name="Beckman K.B."/>
            <person name="Gohl D.M."/>
        </authorList>
    </citation>
    <scope>NUCLEOTIDE SEQUENCE</scope>
    <source>
        <strain evidence="1">Duluth1</strain>
        <tissue evidence="1">Whole animal</tissue>
    </source>
</reference>
<comment type="caution">
    <text evidence="1">The sequence shown here is derived from an EMBL/GenBank/DDBJ whole genome shotgun (WGS) entry which is preliminary data.</text>
</comment>
<evidence type="ECO:0000313" key="1">
    <source>
        <dbReference type="EMBL" id="KAH3812685.1"/>
    </source>
</evidence>
<dbReference type="AlphaFoldDB" id="A0A9D4GCT1"/>
<evidence type="ECO:0000313" key="2">
    <source>
        <dbReference type="EMBL" id="KAH3812714.1"/>
    </source>
</evidence>
<organism evidence="1 3">
    <name type="scientific">Dreissena polymorpha</name>
    <name type="common">Zebra mussel</name>
    <name type="synonym">Mytilus polymorpha</name>
    <dbReference type="NCBI Taxonomy" id="45954"/>
    <lineage>
        <taxon>Eukaryota</taxon>
        <taxon>Metazoa</taxon>
        <taxon>Spiralia</taxon>
        <taxon>Lophotrochozoa</taxon>
        <taxon>Mollusca</taxon>
        <taxon>Bivalvia</taxon>
        <taxon>Autobranchia</taxon>
        <taxon>Heteroconchia</taxon>
        <taxon>Euheterodonta</taxon>
        <taxon>Imparidentia</taxon>
        <taxon>Neoheterodontei</taxon>
        <taxon>Myida</taxon>
        <taxon>Dreissenoidea</taxon>
        <taxon>Dreissenidae</taxon>
        <taxon>Dreissena</taxon>
    </lineage>
</organism>
<gene>
    <name evidence="1" type="ORF">DPMN_141123</name>
    <name evidence="2" type="ORF">DPMN_141152</name>
</gene>
<protein>
    <submittedName>
        <fullName evidence="1">Uncharacterized protein</fullName>
    </submittedName>
</protein>
<accession>A0A9D4GCT1</accession>
<sequence length="67" mass="7851">MDARLPFSGYWRTWKKALDSNQYVAAILMDLSKAFDWPSTVFHTTFCCVSWHPMDSLRRPLILFAPI</sequence>
<dbReference type="EMBL" id="JAIWYP010000006">
    <property type="protein sequence ID" value="KAH3812714.1"/>
    <property type="molecule type" value="Genomic_DNA"/>
</dbReference>
<dbReference type="Proteomes" id="UP000828390">
    <property type="component" value="Unassembled WGS sequence"/>
</dbReference>
<evidence type="ECO:0000313" key="3">
    <source>
        <dbReference type="Proteomes" id="UP000828390"/>
    </source>
</evidence>
<dbReference type="EMBL" id="JAIWYP010000006">
    <property type="protein sequence ID" value="KAH3812685.1"/>
    <property type="molecule type" value="Genomic_DNA"/>
</dbReference>